<gene>
    <name evidence="2" type="ORF">ACFOFO_04025</name>
</gene>
<sequence>MKTTILVAIIVLGLVLGALAGAAIASGWFPLWFGVALAAVVGIGAGLLLRRAKKRRQP</sequence>
<organism evidence="2 3">
    <name type="scientific">Undibacterium arcticum</name>
    <dbReference type="NCBI Taxonomy" id="1762892"/>
    <lineage>
        <taxon>Bacteria</taxon>
        <taxon>Pseudomonadati</taxon>
        <taxon>Pseudomonadota</taxon>
        <taxon>Betaproteobacteria</taxon>
        <taxon>Burkholderiales</taxon>
        <taxon>Oxalobacteraceae</taxon>
        <taxon>Undibacterium</taxon>
    </lineage>
</organism>
<evidence type="ECO:0000256" key="1">
    <source>
        <dbReference type="SAM" id="Phobius"/>
    </source>
</evidence>
<keyword evidence="1" id="KW-1133">Transmembrane helix</keyword>
<protein>
    <submittedName>
        <fullName evidence="2">Uncharacterized protein</fullName>
    </submittedName>
</protein>
<keyword evidence="3" id="KW-1185">Reference proteome</keyword>
<proteinExistence type="predicted"/>
<feature type="transmembrane region" description="Helical" evidence="1">
    <location>
        <begin position="30"/>
        <end position="49"/>
    </location>
</feature>
<dbReference type="EMBL" id="JBHRTP010000008">
    <property type="protein sequence ID" value="MFC3107138.1"/>
    <property type="molecule type" value="Genomic_DNA"/>
</dbReference>
<evidence type="ECO:0000313" key="3">
    <source>
        <dbReference type="Proteomes" id="UP001595530"/>
    </source>
</evidence>
<name>A0ABV7EWK0_9BURK</name>
<evidence type="ECO:0000313" key="2">
    <source>
        <dbReference type="EMBL" id="MFC3107138.1"/>
    </source>
</evidence>
<reference evidence="3" key="1">
    <citation type="journal article" date="2019" name="Int. J. Syst. Evol. Microbiol.">
        <title>The Global Catalogue of Microorganisms (GCM) 10K type strain sequencing project: providing services to taxonomists for standard genome sequencing and annotation.</title>
        <authorList>
            <consortium name="The Broad Institute Genomics Platform"/>
            <consortium name="The Broad Institute Genome Sequencing Center for Infectious Disease"/>
            <person name="Wu L."/>
            <person name="Ma J."/>
        </authorList>
    </citation>
    <scope>NUCLEOTIDE SEQUENCE [LARGE SCALE GENOMIC DNA]</scope>
    <source>
        <strain evidence="3">KCTC 42986</strain>
    </source>
</reference>
<comment type="caution">
    <text evidence="2">The sequence shown here is derived from an EMBL/GenBank/DDBJ whole genome shotgun (WGS) entry which is preliminary data.</text>
</comment>
<keyword evidence="1" id="KW-0472">Membrane</keyword>
<accession>A0ABV7EWK0</accession>
<dbReference type="RefSeq" id="WP_390326491.1">
    <property type="nucleotide sequence ID" value="NZ_JBHRTP010000008.1"/>
</dbReference>
<keyword evidence="1" id="KW-0812">Transmembrane</keyword>
<dbReference type="Proteomes" id="UP001595530">
    <property type="component" value="Unassembled WGS sequence"/>
</dbReference>